<evidence type="ECO:0000259" key="1">
    <source>
        <dbReference type="Pfam" id="PF01872"/>
    </source>
</evidence>
<organism evidence="2 3">
    <name type="scientific">Pseudonocardia oceani</name>
    <dbReference type="NCBI Taxonomy" id="2792013"/>
    <lineage>
        <taxon>Bacteria</taxon>
        <taxon>Bacillati</taxon>
        <taxon>Actinomycetota</taxon>
        <taxon>Actinomycetes</taxon>
        <taxon>Pseudonocardiales</taxon>
        <taxon>Pseudonocardiaceae</taxon>
        <taxon>Pseudonocardia</taxon>
    </lineage>
</organism>
<comment type="caution">
    <text evidence="2">The sequence shown here is derived from an EMBL/GenBank/DDBJ whole genome shotgun (WGS) entry which is preliminary data.</text>
</comment>
<keyword evidence="3" id="KW-1185">Reference proteome</keyword>
<protein>
    <submittedName>
        <fullName evidence="2">Dihydrofolate reductase family protein</fullName>
    </submittedName>
</protein>
<sequence length="163" mass="17882">MSIVSSHLAVSLDGYVAGPDQSPEDPLGRGGERLHEWMFVPDGPESDARIVEESLTGVGAFVMGRNMFGPDRGPWDPSWTGWWGEDPPFHAPVFVLAHRAREPLEMAGGTTFHFVTDGIRAALDWAREAAGERLFDGLDGLVLEQEEVVVSPAVTHLRYRVTT</sequence>
<reference evidence="2 3" key="1">
    <citation type="submission" date="2020-11" db="EMBL/GenBank/DDBJ databases">
        <title>Pseudonocardia abyssalis sp. nov. and Pseudonocardia oceani sp. nov., description and phylogenomic analysis of two novel actinomycetes isolated from the deep Southern Ocean.</title>
        <authorList>
            <person name="Parra J."/>
        </authorList>
    </citation>
    <scope>NUCLEOTIDE SEQUENCE [LARGE SCALE GENOMIC DNA]</scope>
    <source>
        <strain evidence="3">KRD185</strain>
    </source>
</reference>
<feature type="domain" description="Bacterial bifunctional deaminase-reductase C-terminal" evidence="1">
    <location>
        <begin position="4"/>
        <end position="118"/>
    </location>
</feature>
<name>A0ABS6U7N4_9PSEU</name>
<accession>A0ABS6U7N4</accession>
<dbReference type="EMBL" id="JADQDF010000001">
    <property type="protein sequence ID" value="MBW0128251.1"/>
    <property type="molecule type" value="Genomic_DNA"/>
</dbReference>
<dbReference type="InterPro" id="IPR002734">
    <property type="entry name" value="RibDG_C"/>
</dbReference>
<evidence type="ECO:0000313" key="3">
    <source>
        <dbReference type="Proteomes" id="UP000694300"/>
    </source>
</evidence>
<dbReference type="Pfam" id="PF01872">
    <property type="entry name" value="RibD_C"/>
    <property type="match status" value="1"/>
</dbReference>
<dbReference type="Proteomes" id="UP000694300">
    <property type="component" value="Unassembled WGS sequence"/>
</dbReference>
<dbReference type="RefSeq" id="WP_218592921.1">
    <property type="nucleotide sequence ID" value="NZ_JADQDE010000016.1"/>
</dbReference>
<gene>
    <name evidence="2" type="ORF">I4I82_11190</name>
</gene>
<proteinExistence type="predicted"/>
<evidence type="ECO:0000313" key="2">
    <source>
        <dbReference type="EMBL" id="MBW0128251.1"/>
    </source>
</evidence>